<dbReference type="RefSeq" id="WP_147802280.1">
    <property type="nucleotide sequence ID" value="NZ_CP144914.1"/>
</dbReference>
<organism evidence="1 2">
    <name type="scientific">Alkalicoccus halolimnae</name>
    <dbReference type="NCBI Taxonomy" id="1667239"/>
    <lineage>
        <taxon>Bacteria</taxon>
        <taxon>Bacillati</taxon>
        <taxon>Bacillota</taxon>
        <taxon>Bacilli</taxon>
        <taxon>Bacillales</taxon>
        <taxon>Bacillaceae</taxon>
        <taxon>Alkalicoccus</taxon>
    </lineage>
</organism>
<gene>
    <name evidence="1" type="ORF">FTX54_009055</name>
</gene>
<accession>A0A5C7FAY6</accession>
<dbReference type="EMBL" id="CP144914">
    <property type="protein sequence ID" value="WWD78585.1"/>
    <property type="molecule type" value="Genomic_DNA"/>
</dbReference>
<dbReference type="Proteomes" id="UP000321816">
    <property type="component" value="Chromosome"/>
</dbReference>
<keyword evidence="2" id="KW-1185">Reference proteome</keyword>
<protein>
    <submittedName>
        <fullName evidence="1">Uncharacterized protein</fullName>
    </submittedName>
</protein>
<dbReference type="OrthoDB" id="2972996at2"/>
<sequence>MKVTVTYITGENSSGNVIWDHNSHKKAEIDIPEDKKKDEEYVEKKLAENVSDQNIKLVHFE</sequence>
<evidence type="ECO:0000313" key="1">
    <source>
        <dbReference type="EMBL" id="WWD78585.1"/>
    </source>
</evidence>
<dbReference type="AlphaFoldDB" id="A0A5C7FAY6"/>
<name>A0A5C7FAY6_9BACI</name>
<evidence type="ECO:0000313" key="2">
    <source>
        <dbReference type="Proteomes" id="UP000321816"/>
    </source>
</evidence>
<proteinExistence type="predicted"/>
<dbReference type="KEGG" id="ahal:FTX54_009055"/>
<reference evidence="1 2" key="1">
    <citation type="submission" date="2024-01" db="EMBL/GenBank/DDBJ databases">
        <title>Complete Genome Sequence of Alkalicoccus halolimnae BZ-SZ-XJ29T, a Moderately Halophilic Bacterium Isolated from a Salt Lake.</title>
        <authorList>
            <person name="Zhao B."/>
        </authorList>
    </citation>
    <scope>NUCLEOTIDE SEQUENCE [LARGE SCALE GENOMIC DNA]</scope>
    <source>
        <strain evidence="1 2">BZ-SZ-XJ29</strain>
    </source>
</reference>